<dbReference type="Gene3D" id="3.40.525.10">
    <property type="entry name" value="CRAL-TRIO lipid binding domain"/>
    <property type="match status" value="1"/>
</dbReference>
<dbReference type="PANTHER" id="PTHR46277">
    <property type="entry name" value="OS03G0850700 PROTEIN"/>
    <property type="match status" value="1"/>
</dbReference>
<protein>
    <recommendedName>
        <fullName evidence="2">CRAL-TRIO domain-containing protein</fullName>
    </recommendedName>
</protein>
<sequence>MSPKGEVLIDDESAVSRAVEAGFCVVPILMGDGKVLFCDAVATLDDVAESMGEAVERMKRRDGFRDCENCERRRRQGGSGMVVADESLVLKEGPGLVGVEDVLAPTPIIHVSESGNLPGEEEDDFIDCQTTSSFSLPDYETVITSPTPPMTLDVTKPSLSIPTSSGFDSESTLLNESPLPPAPTASEPPLPKDLVAFVEKMRSQYNDHPMIDTLGDWHLAKFLVYQKSLKAKDAEGEASKAILGTLDFRKGINYETIMTSDFGPHIMTNKLFLAGRTKTGSPILVWRASNHFPPPPQNPNPTSPHDLTQTIRFFIYTIENAKATGLLREQDRATVIIDRIDLKNENKDPALLKMIVSVLGTQYPEYVEKIFILPRNLMLMVGWGVIKSFLSPVIVNRIEILGSDYTTQLLKHIDRDVLLERYGGNARDAFLVDEGLSEAKEWERKKGK</sequence>
<dbReference type="Pfam" id="PF00650">
    <property type="entry name" value="CRAL_TRIO"/>
    <property type="match status" value="1"/>
</dbReference>
<organism evidence="3 4">
    <name type="scientific">Rhizophlyctis rosea</name>
    <dbReference type="NCBI Taxonomy" id="64517"/>
    <lineage>
        <taxon>Eukaryota</taxon>
        <taxon>Fungi</taxon>
        <taxon>Fungi incertae sedis</taxon>
        <taxon>Chytridiomycota</taxon>
        <taxon>Chytridiomycota incertae sedis</taxon>
        <taxon>Chytridiomycetes</taxon>
        <taxon>Rhizophlyctidales</taxon>
        <taxon>Rhizophlyctidaceae</taxon>
        <taxon>Rhizophlyctis</taxon>
    </lineage>
</organism>
<dbReference type="AlphaFoldDB" id="A0AAD5SJI4"/>
<reference evidence="3" key="1">
    <citation type="submission" date="2020-05" db="EMBL/GenBank/DDBJ databases">
        <title>Phylogenomic resolution of chytrid fungi.</title>
        <authorList>
            <person name="Stajich J.E."/>
            <person name="Amses K."/>
            <person name="Simmons R."/>
            <person name="Seto K."/>
            <person name="Myers J."/>
            <person name="Bonds A."/>
            <person name="Quandt C.A."/>
            <person name="Barry K."/>
            <person name="Liu P."/>
            <person name="Grigoriev I."/>
            <person name="Longcore J.E."/>
            <person name="James T.Y."/>
        </authorList>
    </citation>
    <scope>NUCLEOTIDE SEQUENCE</scope>
    <source>
        <strain evidence="3">JEL0318</strain>
    </source>
</reference>
<comment type="caution">
    <text evidence="3">The sequence shown here is derived from an EMBL/GenBank/DDBJ whole genome shotgun (WGS) entry which is preliminary data.</text>
</comment>
<evidence type="ECO:0000313" key="3">
    <source>
        <dbReference type="EMBL" id="KAJ3051521.1"/>
    </source>
</evidence>
<evidence type="ECO:0000313" key="4">
    <source>
        <dbReference type="Proteomes" id="UP001212841"/>
    </source>
</evidence>
<evidence type="ECO:0000259" key="2">
    <source>
        <dbReference type="PROSITE" id="PS50191"/>
    </source>
</evidence>
<feature type="compositionally biased region" description="Pro residues" evidence="1">
    <location>
        <begin position="178"/>
        <end position="190"/>
    </location>
</feature>
<dbReference type="EMBL" id="JADGJD010000386">
    <property type="protein sequence ID" value="KAJ3051521.1"/>
    <property type="molecule type" value="Genomic_DNA"/>
</dbReference>
<dbReference type="PROSITE" id="PS50191">
    <property type="entry name" value="CRAL_TRIO"/>
    <property type="match status" value="1"/>
</dbReference>
<dbReference type="Proteomes" id="UP001212841">
    <property type="component" value="Unassembled WGS sequence"/>
</dbReference>
<accession>A0AAD5SJI4</accession>
<feature type="compositionally biased region" description="Polar residues" evidence="1">
    <location>
        <begin position="158"/>
        <end position="175"/>
    </location>
</feature>
<dbReference type="SMART" id="SM00516">
    <property type="entry name" value="SEC14"/>
    <property type="match status" value="1"/>
</dbReference>
<keyword evidence="4" id="KW-1185">Reference proteome</keyword>
<gene>
    <name evidence="3" type="ORF">HK097_007457</name>
</gene>
<dbReference type="InterPro" id="IPR001251">
    <property type="entry name" value="CRAL-TRIO_dom"/>
</dbReference>
<dbReference type="PANTHER" id="PTHR46277:SF3">
    <property type="entry name" value="BINDING PROTEIN, PUTATIVE-RELATED"/>
    <property type="match status" value="1"/>
</dbReference>
<name>A0AAD5SJI4_9FUNG</name>
<proteinExistence type="predicted"/>
<feature type="region of interest" description="Disordered" evidence="1">
    <location>
        <begin position="158"/>
        <end position="190"/>
    </location>
</feature>
<feature type="non-terminal residue" evidence="3">
    <location>
        <position position="448"/>
    </location>
</feature>
<feature type="domain" description="CRAL-TRIO" evidence="2">
    <location>
        <begin position="273"/>
        <end position="430"/>
    </location>
</feature>
<dbReference type="SUPFAM" id="SSF52087">
    <property type="entry name" value="CRAL/TRIO domain"/>
    <property type="match status" value="1"/>
</dbReference>
<dbReference type="CDD" id="cd00170">
    <property type="entry name" value="SEC14"/>
    <property type="match status" value="1"/>
</dbReference>
<dbReference type="InterPro" id="IPR036865">
    <property type="entry name" value="CRAL-TRIO_dom_sf"/>
</dbReference>
<evidence type="ECO:0000256" key="1">
    <source>
        <dbReference type="SAM" id="MobiDB-lite"/>
    </source>
</evidence>